<evidence type="ECO:0000313" key="9">
    <source>
        <dbReference type="Proteomes" id="UP000325787"/>
    </source>
</evidence>
<dbReference type="RefSeq" id="WP_033431328.1">
    <property type="nucleotide sequence ID" value="NZ_CP034550.1"/>
</dbReference>
<evidence type="ECO:0000256" key="5">
    <source>
        <dbReference type="PIRSR" id="PIRSR606118-50"/>
    </source>
</evidence>
<dbReference type="SUPFAM" id="SSF53041">
    <property type="entry name" value="Resolvase-like"/>
    <property type="match status" value="1"/>
</dbReference>
<gene>
    <name evidence="8" type="ORF">EKG83_08790</name>
</gene>
<comment type="similarity">
    <text evidence="1">Belongs to the site-specific recombinase resolvase family.</text>
</comment>
<evidence type="ECO:0000256" key="4">
    <source>
        <dbReference type="ARBA" id="ARBA00023172"/>
    </source>
</evidence>
<feature type="domain" description="Resolvase/invertase-type recombinase catalytic" evidence="7">
    <location>
        <begin position="2"/>
        <end position="137"/>
    </location>
</feature>
<dbReference type="GO" id="GO:0003677">
    <property type="term" value="F:DNA binding"/>
    <property type="evidence" value="ECO:0007669"/>
    <property type="project" value="UniProtKB-KW"/>
</dbReference>
<organism evidence="8 9">
    <name type="scientific">Saccharothrix syringae</name>
    <name type="common">Nocardiopsis syringae</name>
    <dbReference type="NCBI Taxonomy" id="103733"/>
    <lineage>
        <taxon>Bacteria</taxon>
        <taxon>Bacillati</taxon>
        <taxon>Actinomycetota</taxon>
        <taxon>Actinomycetes</taxon>
        <taxon>Pseudonocardiales</taxon>
        <taxon>Pseudonocardiaceae</taxon>
        <taxon>Saccharothrix</taxon>
    </lineage>
</organism>
<dbReference type="Pfam" id="PF00239">
    <property type="entry name" value="Resolvase"/>
    <property type="match status" value="1"/>
</dbReference>
<dbReference type="GO" id="GO:0015074">
    <property type="term" value="P:DNA integration"/>
    <property type="evidence" value="ECO:0007669"/>
    <property type="project" value="UniProtKB-KW"/>
</dbReference>
<dbReference type="PANTHER" id="PTHR30461:SF2">
    <property type="entry name" value="SERINE RECOMBINASE PINE-RELATED"/>
    <property type="match status" value="1"/>
</dbReference>
<dbReference type="PANTHER" id="PTHR30461">
    <property type="entry name" value="DNA-INVERTASE FROM LAMBDOID PROPHAGE"/>
    <property type="match status" value="1"/>
</dbReference>
<dbReference type="InterPro" id="IPR006119">
    <property type="entry name" value="Resolv_N"/>
</dbReference>
<keyword evidence="3" id="KW-0238">DNA-binding</keyword>
<name>A0A5Q0GU01_SACSY</name>
<keyword evidence="2" id="KW-0229">DNA integration</keyword>
<dbReference type="Proteomes" id="UP000325787">
    <property type="component" value="Chromosome"/>
</dbReference>
<dbReference type="KEGG" id="ssyi:EKG83_08790"/>
<dbReference type="InterPro" id="IPR009057">
    <property type="entry name" value="Homeodomain-like_sf"/>
</dbReference>
<keyword evidence="9" id="KW-1185">Reference proteome</keyword>
<dbReference type="FunFam" id="3.40.50.1390:FF:000001">
    <property type="entry name" value="DNA recombinase"/>
    <property type="match status" value="1"/>
</dbReference>
<evidence type="ECO:0000259" key="7">
    <source>
        <dbReference type="PROSITE" id="PS51736"/>
    </source>
</evidence>
<accession>A0A5Q0GU01</accession>
<dbReference type="OrthoDB" id="3405463at2"/>
<keyword evidence="4" id="KW-0233">DNA recombination</keyword>
<dbReference type="InterPro" id="IPR006118">
    <property type="entry name" value="Recombinase_CS"/>
</dbReference>
<dbReference type="SMART" id="SM00857">
    <property type="entry name" value="Resolvase"/>
    <property type="match status" value="1"/>
</dbReference>
<dbReference type="GO" id="GO:0000150">
    <property type="term" value="F:DNA strand exchange activity"/>
    <property type="evidence" value="ECO:0007669"/>
    <property type="project" value="InterPro"/>
</dbReference>
<dbReference type="AlphaFoldDB" id="A0A5Q0GU01"/>
<evidence type="ECO:0000313" key="8">
    <source>
        <dbReference type="EMBL" id="QFZ17566.1"/>
    </source>
</evidence>
<evidence type="ECO:0000256" key="3">
    <source>
        <dbReference type="ARBA" id="ARBA00023125"/>
    </source>
</evidence>
<dbReference type="EMBL" id="CP034550">
    <property type="protein sequence ID" value="QFZ17566.1"/>
    <property type="molecule type" value="Genomic_DNA"/>
</dbReference>
<dbReference type="InterPro" id="IPR050639">
    <property type="entry name" value="SSR_resolvase"/>
</dbReference>
<dbReference type="Pfam" id="PF02796">
    <property type="entry name" value="HTH_7"/>
    <property type="match status" value="1"/>
</dbReference>
<dbReference type="PROSITE" id="PS00397">
    <property type="entry name" value="RECOMBINASES_1"/>
    <property type="match status" value="1"/>
</dbReference>
<sequence length="191" mass="20419">MAVLGYARVSTTSQVLDRQIDALVAAGVPEDRIYTDKISGAKDDRPGLAALLDYVREGDTVVVHSLDRLGRSLSGLLRTVETFKERGVVLRSLKESIDTSTDVGVMLLGIFGTLAQYERALINERAADARAAAKARGKQTGRPRALAPDQVALARRMRAAGESVATICGTLKVSRATLYRVLGEDQAPAPA</sequence>
<protein>
    <submittedName>
        <fullName evidence="8">Recombinase family protein</fullName>
    </submittedName>
</protein>
<feature type="active site" description="O-(5'-phospho-DNA)-serine intermediate" evidence="5 6">
    <location>
        <position position="10"/>
    </location>
</feature>
<reference evidence="9" key="1">
    <citation type="journal article" date="2021" name="Curr. Microbiol.">
        <title>Complete genome of nocamycin-producing strain Saccharothrix syringae NRRL B-16468 reveals the biosynthetic potential for secondary metabolites.</title>
        <authorList>
            <person name="Mo X."/>
            <person name="Yang S."/>
        </authorList>
    </citation>
    <scope>NUCLEOTIDE SEQUENCE [LARGE SCALE GENOMIC DNA]</scope>
    <source>
        <strain evidence="9">ATCC 51364 / DSM 43886 / JCM 6844 / KCTC 9398 / NBRC 14523 / NRRL B-16468 / INA 2240</strain>
    </source>
</reference>
<dbReference type="PROSITE" id="PS00398">
    <property type="entry name" value="RECOMBINASES_2"/>
    <property type="match status" value="1"/>
</dbReference>
<dbReference type="CDD" id="cd03768">
    <property type="entry name" value="SR_ResInv"/>
    <property type="match status" value="1"/>
</dbReference>
<dbReference type="Gene3D" id="1.10.10.60">
    <property type="entry name" value="Homeodomain-like"/>
    <property type="match status" value="1"/>
</dbReference>
<proteinExistence type="inferred from homology"/>
<dbReference type="CDD" id="cd00569">
    <property type="entry name" value="HTH_Hin_like"/>
    <property type="match status" value="1"/>
</dbReference>
<dbReference type="SUPFAM" id="SSF46689">
    <property type="entry name" value="Homeodomain-like"/>
    <property type="match status" value="1"/>
</dbReference>
<dbReference type="Gene3D" id="3.40.50.1390">
    <property type="entry name" value="Resolvase, N-terminal catalytic domain"/>
    <property type="match status" value="1"/>
</dbReference>
<evidence type="ECO:0000256" key="1">
    <source>
        <dbReference type="ARBA" id="ARBA00009913"/>
    </source>
</evidence>
<dbReference type="InterPro" id="IPR036162">
    <property type="entry name" value="Resolvase-like_N_sf"/>
</dbReference>
<dbReference type="InterPro" id="IPR006120">
    <property type="entry name" value="Resolvase_HTH_dom"/>
</dbReference>
<dbReference type="PROSITE" id="PS51736">
    <property type="entry name" value="RECOMBINASES_3"/>
    <property type="match status" value="1"/>
</dbReference>
<evidence type="ECO:0000256" key="6">
    <source>
        <dbReference type="PROSITE-ProRule" id="PRU10137"/>
    </source>
</evidence>
<evidence type="ECO:0000256" key="2">
    <source>
        <dbReference type="ARBA" id="ARBA00022908"/>
    </source>
</evidence>